<name>A0A2N0QKM1_9GLOM</name>
<evidence type="ECO:0000259" key="2">
    <source>
        <dbReference type="Pfam" id="PF00534"/>
    </source>
</evidence>
<dbReference type="PANTHER" id="PTHR12526:SF630">
    <property type="entry name" value="GLYCOSYLTRANSFERASE"/>
    <property type="match status" value="1"/>
</dbReference>
<reference evidence="4 5" key="2">
    <citation type="submission" date="2017-10" db="EMBL/GenBank/DDBJ databases">
        <title>Genome analyses suggest a sexual origin of heterokaryosis in a supposedly ancient asexual fungus.</title>
        <authorList>
            <person name="Corradi N."/>
            <person name="Sedzielewska K."/>
            <person name="Noel J."/>
            <person name="Charron P."/>
            <person name="Farinelli L."/>
            <person name="Marton T."/>
            <person name="Kruger M."/>
            <person name="Pelin A."/>
            <person name="Brachmann A."/>
            <person name="Corradi N."/>
        </authorList>
    </citation>
    <scope>NUCLEOTIDE SEQUENCE [LARGE SCALE GENOMIC DNA]</scope>
    <source>
        <strain evidence="4 5">A1</strain>
    </source>
</reference>
<evidence type="ECO:0000256" key="1">
    <source>
        <dbReference type="ARBA" id="ARBA00022676"/>
    </source>
</evidence>
<dbReference type="PANTHER" id="PTHR12526">
    <property type="entry name" value="GLYCOSYLTRANSFERASE"/>
    <property type="match status" value="1"/>
</dbReference>
<accession>A0A2N0QKM1</accession>
<dbReference type="EMBL" id="LLXH01007339">
    <property type="protein sequence ID" value="PKC51596.1"/>
    <property type="molecule type" value="Genomic_DNA"/>
</dbReference>
<protein>
    <submittedName>
        <fullName evidence="4">UDP-Glycosyltransferase/glycogen phosphorylase</fullName>
    </submittedName>
</protein>
<dbReference type="SUPFAM" id="SSF53756">
    <property type="entry name" value="UDP-Glycosyltransferase/glycogen phosphorylase"/>
    <property type="match status" value="1"/>
</dbReference>
<dbReference type="InterPro" id="IPR001296">
    <property type="entry name" value="Glyco_trans_1"/>
</dbReference>
<feature type="domain" description="Glycosyltransferase subfamily 4-like N-terminal" evidence="3">
    <location>
        <begin position="4"/>
        <end position="126"/>
    </location>
</feature>
<keyword evidence="1" id="KW-0328">Glycosyltransferase</keyword>
<evidence type="ECO:0000259" key="3">
    <source>
        <dbReference type="Pfam" id="PF13477"/>
    </source>
</evidence>
<dbReference type="Pfam" id="PF00534">
    <property type="entry name" value="Glycos_transf_1"/>
    <property type="match status" value="1"/>
</dbReference>
<dbReference type="Pfam" id="PF13477">
    <property type="entry name" value="Glyco_trans_4_2"/>
    <property type="match status" value="1"/>
</dbReference>
<dbReference type="VEuPathDB" id="FungiDB:RhiirA1_483387"/>
<feature type="non-terminal residue" evidence="4">
    <location>
        <position position="1"/>
    </location>
</feature>
<feature type="non-terminal residue" evidence="4">
    <location>
        <position position="281"/>
    </location>
</feature>
<organism evidence="4 5">
    <name type="scientific">Rhizophagus irregularis</name>
    <dbReference type="NCBI Taxonomy" id="588596"/>
    <lineage>
        <taxon>Eukaryota</taxon>
        <taxon>Fungi</taxon>
        <taxon>Fungi incertae sedis</taxon>
        <taxon>Mucoromycota</taxon>
        <taxon>Glomeromycotina</taxon>
        <taxon>Glomeromycetes</taxon>
        <taxon>Glomerales</taxon>
        <taxon>Glomeraceae</taxon>
        <taxon>Rhizophagus</taxon>
    </lineage>
</organism>
<dbReference type="GO" id="GO:0016757">
    <property type="term" value="F:glycosyltransferase activity"/>
    <property type="evidence" value="ECO:0007669"/>
    <property type="project" value="UniProtKB-KW"/>
</dbReference>
<comment type="caution">
    <text evidence="4">The sequence shown here is derived from an EMBL/GenBank/DDBJ whole genome shotgun (WGS) entry which is preliminary data.</text>
</comment>
<dbReference type="AlphaFoldDB" id="A0A2N0QKM1"/>
<feature type="domain" description="Glycosyl transferase family 1" evidence="2">
    <location>
        <begin position="166"/>
        <end position="281"/>
    </location>
</feature>
<dbReference type="Proteomes" id="UP000232688">
    <property type="component" value="Unassembled WGS sequence"/>
</dbReference>
<dbReference type="InterPro" id="IPR028098">
    <property type="entry name" value="Glyco_trans_4-like_N"/>
</dbReference>
<gene>
    <name evidence="4" type="ORF">RhiirA1_483387</name>
</gene>
<evidence type="ECO:0000313" key="4">
    <source>
        <dbReference type="EMBL" id="PKC51596.1"/>
    </source>
</evidence>
<evidence type="ECO:0000313" key="5">
    <source>
        <dbReference type="Proteomes" id="UP000232688"/>
    </source>
</evidence>
<keyword evidence="4" id="KW-0808">Transferase</keyword>
<reference evidence="4 5" key="1">
    <citation type="submission" date="2017-10" db="EMBL/GenBank/DDBJ databases">
        <title>Extensive intraspecific genome diversity in a model arbuscular mycorrhizal fungus.</title>
        <authorList>
            <person name="Chen E.C.H."/>
            <person name="Morin E."/>
            <person name="Baudet D."/>
            <person name="Noel J."/>
            <person name="Ndikumana S."/>
            <person name="Charron P."/>
            <person name="St-Onge C."/>
            <person name="Giorgi J."/>
            <person name="Grigoriev I.V."/>
            <person name="Roux C."/>
            <person name="Martin F.M."/>
            <person name="Corradi N."/>
        </authorList>
    </citation>
    <scope>NUCLEOTIDE SEQUENCE [LARGE SCALE GENOMIC DNA]</scope>
    <source>
        <strain evidence="4 5">A1</strain>
    </source>
</reference>
<dbReference type="Gene3D" id="3.40.50.2000">
    <property type="entry name" value="Glycogen Phosphorylase B"/>
    <property type="match status" value="2"/>
</dbReference>
<sequence>WFKENGYETHVCAKNDYDNKEDCVIPYCDNYYDFPFERSPFKFNNYKTYKKLKELIDSNEFDIIHCHTPVGGALTRLAAKDVRKKGTTVIYTAHGFHFYKGAPLINWFTYYLFEKLALSWTDGLITMNEEDYLSAKKMAKNSTMVFKVNGVGIDLEKFIPQTQDIKRQIRQEYGYKVDDFILIYAGELSYRKNQDLIIDAVSLLKNKIPNLKVLLAGAGPLSEHYKQKVIKLGIEENIEFLGYRMDVNKLMLLSDIAVSASRQEGLPVNIMEAMATGLPLV</sequence>
<proteinExistence type="predicted"/>